<accession>A0A0U2SGG9</accession>
<dbReference type="InterPro" id="IPR013783">
    <property type="entry name" value="Ig-like_fold"/>
</dbReference>
<gene>
    <name evidence="1" type="ORF">sm9_0283</name>
</gene>
<reference evidence="1 2" key="1">
    <citation type="submission" date="2015-04" db="EMBL/GenBank/DDBJ databases">
        <title>The complete genome sequence of the rumen methanogen Methanobrevibacter millerae SM9.</title>
        <authorList>
            <person name="Leahy S.C."/>
            <person name="Kelly W.J."/>
            <person name="Pacheco D.M."/>
            <person name="Li D."/>
            <person name="Altermann E."/>
            <person name="Attwood G.T."/>
        </authorList>
    </citation>
    <scope>NUCLEOTIDE SEQUENCE [LARGE SCALE GENOMIC DNA]</scope>
    <source>
        <strain evidence="1 2">SM9</strain>
    </source>
</reference>
<keyword evidence="2" id="KW-1185">Reference proteome</keyword>
<dbReference type="KEGG" id="mmil:sm9_0283"/>
<name>A0A0U2SGG9_9EURY</name>
<dbReference type="InterPro" id="IPR011050">
    <property type="entry name" value="Pectin_lyase_fold/virulence"/>
</dbReference>
<organism evidence="1 2">
    <name type="scientific">Methanobrevibacter millerae</name>
    <dbReference type="NCBI Taxonomy" id="230361"/>
    <lineage>
        <taxon>Archaea</taxon>
        <taxon>Methanobacteriati</taxon>
        <taxon>Methanobacteriota</taxon>
        <taxon>Methanomada group</taxon>
        <taxon>Methanobacteria</taxon>
        <taxon>Methanobacteriales</taxon>
        <taxon>Methanobacteriaceae</taxon>
        <taxon>Methanobrevibacter</taxon>
    </lineage>
</organism>
<dbReference type="EMBL" id="CP011266">
    <property type="protein sequence ID" value="ALT68085.1"/>
    <property type="molecule type" value="Genomic_DNA"/>
</dbReference>
<evidence type="ECO:0000313" key="1">
    <source>
        <dbReference type="EMBL" id="ALT68085.1"/>
    </source>
</evidence>
<dbReference type="Proteomes" id="UP000067738">
    <property type="component" value="Chromosome"/>
</dbReference>
<dbReference type="Gene3D" id="2.60.40.1080">
    <property type="match status" value="1"/>
</dbReference>
<evidence type="ECO:0000313" key="2">
    <source>
        <dbReference type="Proteomes" id="UP000067738"/>
    </source>
</evidence>
<sequence>MMKHVNLFNFTKQRRKKMNKKIFSLLLVIFVLISLSAVSATELNDDKSIIYSSDDNAILSVDAKTFSDLSNDINGKDSITLESDYQYNESDEAALNNGYIDITKDITIDGNGNGIYPTSSGKLFNISENVSVTIKNTIITGDGNSPLILLNNNSAVYLNNCKLINNKYEKSPFIGLDDEIGSMTIENSDIINNTVYTLFLSKVMTINSNRIINNTMDGFESTQEIVVNDNVFLANQYLYSNAREKLIMEGNYWGTNDAQSVMKEYAMIVPHRFAFTYASLNIDYPEIKYIGETGTITLSIDNDKLPEFEIPVALSNDNAEINATTITLGGGKTVTIAITLKNNGTSELIIGQNYGVTNEDTIETHLFEIYNKGDWYFNDEKIVDLENITIDLGGKIDEAVIKALNNTIPQGTEITVTVGEDIFTTNTTDDKGSFVSDLSSVESGTYDITFHTEGYEDASTTLVVNTQLNLIGADDAKVGDAKTIIANVTAKEGNLTLYVNGKKNQTVRVNNKTASIDLGELEAGNYTVYAEFSDETGKYTPATSEEYSFEITKYATSISLNENSYKIYAKENITVLYEITPNNDDIPVNFTIADESIASFDDGLIKGIIAGNTTAQIIITENDKYLGSNATITVEVMKIDEYDANISSDVNEVILALPEDATGNVAVYVNGELYETVAVENGEASTTLKKPGNYTVRMDYEGDNVYASKSNETSLEITKMKSEISMNTQDINVTDKDSPVAIITMPGAATGNITINVNGKEYVVDINSSTVRGLNGILVMPLRNTDLPAGEYNITATYNGDEYFLESTANGTFKILKLEYELDYKYNGTTVVVTLPEDATGEITLDINGTVIKAPLINGTATFNITDVPLGPENATIFYPGDDTYIGFEDVVPMVTEKGIVLTVEDLIKYYGNDEKVNLKVTDCKLVPYANQKVNITINGKSYSRTTDENGTASFAVNLGSGEYEITAEVNGTNSTGKVTILPTVNGTDIVKVLRNGTQYYATFVDSNGKYLADGTEVQFNINGVLYNRKVNGNEGLAKLNINLPQGEYIITATNLVTGENGANKITVISRIIENNDITKYFRNETQYTVKVIGDDGNPASAGEKVIFNINGVFYTRETNASGIAKLNINLKPGEYIITAEYGGCKVANNIKVLPVLTANDLHMNYKDGSVFEATLVDGQGTPSANQKIEFNINGVFYYRITNSAGVAKLNINLEPGSYIITSTYNGCSISNTVTVNDHTLTGSEIENIAKTSINNDNFKVGTATLNSNGNWNVPVYDSKNNLITTLIFDKNGNALG</sequence>
<dbReference type="SUPFAM" id="SSF49373">
    <property type="entry name" value="Invasin/intimin cell-adhesion fragments"/>
    <property type="match status" value="1"/>
</dbReference>
<dbReference type="Gene3D" id="2.60.40.10">
    <property type="entry name" value="Immunoglobulins"/>
    <property type="match status" value="4"/>
</dbReference>
<dbReference type="InterPro" id="IPR008964">
    <property type="entry name" value="Invasin/intimin_cell_adhesion"/>
</dbReference>
<dbReference type="PATRIC" id="fig|230361.4.peg.297"/>
<dbReference type="SUPFAM" id="SSF51126">
    <property type="entry name" value="Pectin lyase-like"/>
    <property type="match status" value="1"/>
</dbReference>
<dbReference type="Gene3D" id="2.60.40.1120">
    <property type="entry name" value="Carboxypeptidase-like, regulatory domain"/>
    <property type="match status" value="1"/>
</dbReference>
<proteinExistence type="predicted"/>
<protein>
    <submittedName>
        <fullName evidence="1">Adhesin-like protein</fullName>
    </submittedName>
</protein>